<evidence type="ECO:0000313" key="2">
    <source>
        <dbReference type="Proteomes" id="UP000268014"/>
    </source>
</evidence>
<keyword evidence="2" id="KW-1185">Reference proteome</keyword>
<dbReference type="InterPro" id="IPR004988">
    <property type="entry name" value="DUF273"/>
</dbReference>
<reference evidence="3" key="1">
    <citation type="submission" date="2017-02" db="UniProtKB">
        <authorList>
            <consortium name="WormBaseParasite"/>
        </authorList>
    </citation>
    <scope>IDENTIFICATION</scope>
</reference>
<dbReference type="InterPro" id="IPR029044">
    <property type="entry name" value="Nucleotide-diphossugar_trans"/>
</dbReference>
<dbReference type="OrthoDB" id="407658at2759"/>
<dbReference type="STRING" id="6290.A0A0N4WS19"/>
<reference evidence="1 2" key="2">
    <citation type="submission" date="2018-11" db="EMBL/GenBank/DDBJ databases">
        <authorList>
            <consortium name="Pathogen Informatics"/>
        </authorList>
    </citation>
    <scope>NUCLEOTIDE SEQUENCE [LARGE SCALE GENOMIC DNA]</scope>
    <source>
        <strain evidence="1 2">MHpl1</strain>
    </source>
</reference>
<dbReference type="Gene3D" id="3.90.550.10">
    <property type="entry name" value="Spore Coat Polysaccharide Biosynthesis Protein SpsA, Chain A"/>
    <property type="match status" value="1"/>
</dbReference>
<dbReference type="EMBL" id="UZAF01018516">
    <property type="protein sequence ID" value="VDO52370.1"/>
    <property type="molecule type" value="Genomic_DNA"/>
</dbReference>
<dbReference type="OMA" id="MPSKYTI"/>
<name>A0A0N4WS19_HAEPC</name>
<gene>
    <name evidence="1" type="ORF">HPLM_LOCUS14300</name>
</gene>
<proteinExistence type="predicted"/>
<protein>
    <submittedName>
        <fullName evidence="3">Glycosyltransferase</fullName>
    </submittedName>
</protein>
<accession>A0A0N4WS19</accession>
<dbReference type="Pfam" id="PF03314">
    <property type="entry name" value="DUF273"/>
    <property type="match status" value="1"/>
</dbReference>
<dbReference type="PANTHER" id="PTHR31562:SF8">
    <property type="entry name" value="ALPHA-1,6-MANNOSYLTRANSFERASE"/>
    <property type="match status" value="1"/>
</dbReference>
<evidence type="ECO:0000313" key="3">
    <source>
        <dbReference type="WBParaSite" id="HPLM_0001430801-mRNA-1"/>
    </source>
</evidence>
<sequence length="105" mass="11841">MLVLDADTGVVNPNHCIEEWIDDRVDVILYERLFTSEIAAGSYMVRNSEFGRDFLIKWADREFTLHKGWTGQDNGVLHVPSEPLLGVMTSEKMLAVVELGMGKTD</sequence>
<evidence type="ECO:0000313" key="1">
    <source>
        <dbReference type="EMBL" id="VDO52370.1"/>
    </source>
</evidence>
<organism evidence="3">
    <name type="scientific">Haemonchus placei</name>
    <name type="common">Barber's pole worm</name>
    <dbReference type="NCBI Taxonomy" id="6290"/>
    <lineage>
        <taxon>Eukaryota</taxon>
        <taxon>Metazoa</taxon>
        <taxon>Ecdysozoa</taxon>
        <taxon>Nematoda</taxon>
        <taxon>Chromadorea</taxon>
        <taxon>Rhabditida</taxon>
        <taxon>Rhabditina</taxon>
        <taxon>Rhabditomorpha</taxon>
        <taxon>Strongyloidea</taxon>
        <taxon>Trichostrongylidae</taxon>
        <taxon>Haemonchus</taxon>
    </lineage>
</organism>
<dbReference type="WBParaSite" id="HPLM_0001430801-mRNA-1">
    <property type="protein sequence ID" value="HPLM_0001430801-mRNA-1"/>
    <property type="gene ID" value="HPLM_0001430801"/>
</dbReference>
<dbReference type="AlphaFoldDB" id="A0A0N4WS19"/>
<dbReference type="PANTHER" id="PTHR31562">
    <property type="entry name" value="PROTEIN CBG18972"/>
    <property type="match status" value="1"/>
</dbReference>
<dbReference type="Proteomes" id="UP000268014">
    <property type="component" value="Unassembled WGS sequence"/>
</dbReference>